<proteinExistence type="inferred from homology"/>
<name>A0ABS7EGP3_9GAMM</name>
<dbReference type="PANTHER" id="PTHR23404">
    <property type="entry name" value="MOLYBDOPTERIN SYNTHASE RELATED"/>
    <property type="match status" value="1"/>
</dbReference>
<comment type="pathway">
    <text evidence="1">Cofactor biosynthesis; molybdopterin biosynthesis.</text>
</comment>
<dbReference type="NCBIfam" id="NF007959">
    <property type="entry name" value="PRK10678.1"/>
    <property type="match status" value="1"/>
</dbReference>
<evidence type="ECO:0000256" key="1">
    <source>
        <dbReference type="ARBA" id="ARBA00005046"/>
    </source>
</evidence>
<comment type="similarity">
    <text evidence="2">Belongs to the MoaE family.</text>
</comment>
<dbReference type="Gene3D" id="3.90.1170.40">
    <property type="entry name" value="Molybdopterin biosynthesis MoaE subunit"/>
    <property type="match status" value="1"/>
</dbReference>
<comment type="caution">
    <text evidence="12">The sequence shown here is derived from an EMBL/GenBank/DDBJ whole genome shotgun (WGS) entry which is preliminary data.</text>
</comment>
<evidence type="ECO:0000256" key="10">
    <source>
        <dbReference type="ARBA" id="ARBA00032474"/>
    </source>
</evidence>
<dbReference type="Proteomes" id="UP001166251">
    <property type="component" value="Unassembled WGS sequence"/>
</dbReference>
<dbReference type="GO" id="GO:0030366">
    <property type="term" value="F:molybdopterin synthase activity"/>
    <property type="evidence" value="ECO:0007669"/>
    <property type="project" value="UniProtKB-EC"/>
</dbReference>
<dbReference type="EC" id="2.8.1.12" evidence="3"/>
<dbReference type="CDD" id="cd00756">
    <property type="entry name" value="MoaE"/>
    <property type="match status" value="1"/>
</dbReference>
<evidence type="ECO:0000256" key="6">
    <source>
        <dbReference type="ARBA" id="ARBA00026066"/>
    </source>
</evidence>
<comment type="subunit">
    <text evidence="6">Heterotetramer of 2 MoaD subunits and 2 MoaE subunits. Also stable as homodimer. The enzyme changes between these two forms during catalysis.</text>
</comment>
<dbReference type="EMBL" id="JAHZSS010000012">
    <property type="protein sequence ID" value="MBW8191526.1"/>
    <property type="molecule type" value="Genomic_DNA"/>
</dbReference>
<gene>
    <name evidence="12" type="primary">moaE</name>
    <name evidence="12" type="ORF">K0504_10800</name>
</gene>
<keyword evidence="13" id="KW-1185">Reference proteome</keyword>
<keyword evidence="12" id="KW-0808">Transferase</keyword>
<reference evidence="12" key="1">
    <citation type="submission" date="2021-07" db="EMBL/GenBank/DDBJ databases">
        <title>Neiella marina sp. nov., isolated from the intestinal content of sea cucumber Apostichopus japonicus.</title>
        <authorList>
            <person name="Bai X."/>
        </authorList>
    </citation>
    <scope>NUCLEOTIDE SEQUENCE</scope>
    <source>
        <strain evidence="12">126</strain>
    </source>
</reference>
<dbReference type="RefSeq" id="WP_220104209.1">
    <property type="nucleotide sequence ID" value="NZ_JAHZSS010000012.1"/>
</dbReference>
<accession>A0ABS7EGP3</accession>
<dbReference type="Pfam" id="PF02391">
    <property type="entry name" value="MoaE"/>
    <property type="match status" value="1"/>
</dbReference>
<dbReference type="InterPro" id="IPR003448">
    <property type="entry name" value="Mopterin_biosynth_MoaE"/>
</dbReference>
<organism evidence="12 13">
    <name type="scientific">Neiella holothuriorum</name>
    <dbReference type="NCBI Taxonomy" id="2870530"/>
    <lineage>
        <taxon>Bacteria</taxon>
        <taxon>Pseudomonadati</taxon>
        <taxon>Pseudomonadota</taxon>
        <taxon>Gammaproteobacteria</taxon>
        <taxon>Alteromonadales</taxon>
        <taxon>Echinimonadaceae</taxon>
        <taxon>Neiella</taxon>
    </lineage>
</organism>
<keyword evidence="5" id="KW-0501">Molybdenum cofactor biosynthesis</keyword>
<evidence type="ECO:0000256" key="3">
    <source>
        <dbReference type="ARBA" id="ARBA00011950"/>
    </source>
</evidence>
<evidence type="ECO:0000313" key="13">
    <source>
        <dbReference type="Proteomes" id="UP001166251"/>
    </source>
</evidence>
<evidence type="ECO:0000313" key="12">
    <source>
        <dbReference type="EMBL" id="MBW8191526.1"/>
    </source>
</evidence>
<protein>
    <recommendedName>
        <fullName evidence="4">Molybdopterin synthase catalytic subunit</fullName>
        <ecNumber evidence="3">2.8.1.12</ecNumber>
    </recommendedName>
    <alternativeName>
        <fullName evidence="9">MPT synthase subunit 2</fullName>
    </alternativeName>
    <alternativeName>
        <fullName evidence="7">Molybdenum cofactor biosynthesis protein E</fullName>
    </alternativeName>
    <alternativeName>
        <fullName evidence="8">Molybdopterin-converting factor large subunit</fullName>
    </alternativeName>
    <alternativeName>
        <fullName evidence="10">Molybdopterin-converting factor subunit 2</fullName>
    </alternativeName>
</protein>
<evidence type="ECO:0000256" key="4">
    <source>
        <dbReference type="ARBA" id="ARBA00013858"/>
    </source>
</evidence>
<evidence type="ECO:0000256" key="11">
    <source>
        <dbReference type="ARBA" id="ARBA00049878"/>
    </source>
</evidence>
<dbReference type="SUPFAM" id="SSF54690">
    <property type="entry name" value="Molybdopterin synthase subunit MoaE"/>
    <property type="match status" value="1"/>
</dbReference>
<evidence type="ECO:0000256" key="8">
    <source>
        <dbReference type="ARBA" id="ARBA00030407"/>
    </source>
</evidence>
<evidence type="ECO:0000256" key="7">
    <source>
        <dbReference type="ARBA" id="ARBA00029745"/>
    </source>
</evidence>
<dbReference type="InterPro" id="IPR036563">
    <property type="entry name" value="MoaE_sf"/>
</dbReference>
<evidence type="ECO:0000256" key="9">
    <source>
        <dbReference type="ARBA" id="ARBA00030781"/>
    </source>
</evidence>
<evidence type="ECO:0000256" key="5">
    <source>
        <dbReference type="ARBA" id="ARBA00023150"/>
    </source>
</evidence>
<sequence>MANRLNVAHHWLDVAEQLAWLSEDSAAGAVVNFIGQVRRQNLDDDVAALTLEHYPAMTKHVLNGLIEQAEQRWPLIRIVIHHRVGTLRPGDPIVFVGVSSAHRDAAFDAARFLMDKLKTQAPFWKKETTSDGERWLDARSCDEDAAASWD</sequence>
<evidence type="ECO:0000256" key="2">
    <source>
        <dbReference type="ARBA" id="ARBA00005426"/>
    </source>
</evidence>
<comment type="catalytic activity">
    <reaction evidence="11">
        <text>2 [molybdopterin-synthase sulfur-carrier protein]-C-terminal-Gly-aminoethanethioate + cyclic pyranopterin phosphate + H2O = molybdopterin + 2 [molybdopterin-synthase sulfur-carrier protein]-C-terminal Gly-Gly + 2 H(+)</text>
        <dbReference type="Rhea" id="RHEA:26333"/>
        <dbReference type="Rhea" id="RHEA-COMP:12202"/>
        <dbReference type="Rhea" id="RHEA-COMP:19907"/>
        <dbReference type="ChEBI" id="CHEBI:15377"/>
        <dbReference type="ChEBI" id="CHEBI:15378"/>
        <dbReference type="ChEBI" id="CHEBI:58698"/>
        <dbReference type="ChEBI" id="CHEBI:59648"/>
        <dbReference type="ChEBI" id="CHEBI:90778"/>
        <dbReference type="ChEBI" id="CHEBI:232372"/>
        <dbReference type="EC" id="2.8.1.12"/>
    </reaction>
</comment>